<gene>
    <name evidence="1" type="ORF">AVDCRST_MAG81-4546</name>
</gene>
<accession>A0A6J4VTL6</accession>
<organism evidence="1">
    <name type="scientific">uncultured Synechococcales cyanobacterium</name>
    <dbReference type="NCBI Taxonomy" id="1936017"/>
    <lineage>
        <taxon>Bacteria</taxon>
        <taxon>Bacillati</taxon>
        <taxon>Cyanobacteriota</taxon>
        <taxon>Cyanophyceae</taxon>
        <taxon>Synechococcales</taxon>
        <taxon>environmental samples</taxon>
    </lineage>
</organism>
<proteinExistence type="predicted"/>
<dbReference type="AlphaFoldDB" id="A0A6J4VTL6"/>
<reference evidence="1" key="1">
    <citation type="submission" date="2020-02" db="EMBL/GenBank/DDBJ databases">
        <authorList>
            <person name="Meier V. D."/>
        </authorList>
    </citation>
    <scope>NUCLEOTIDE SEQUENCE</scope>
    <source>
        <strain evidence="1">AVDCRST_MAG81</strain>
    </source>
</reference>
<name>A0A6J4VTL6_9CYAN</name>
<protein>
    <submittedName>
        <fullName evidence="1">Uncharacterized protein</fullName>
    </submittedName>
</protein>
<sequence>MNFITGAAKWFQKNQRFLRRGFGLKRWLNLNLRSPISNRVMNALFQWFSR</sequence>
<evidence type="ECO:0000313" key="1">
    <source>
        <dbReference type="EMBL" id="CAA9588735.1"/>
    </source>
</evidence>
<dbReference type="EMBL" id="CADCWO010000231">
    <property type="protein sequence ID" value="CAA9588735.1"/>
    <property type="molecule type" value="Genomic_DNA"/>
</dbReference>